<comment type="caution">
    <text evidence="1">The sequence shown here is derived from an EMBL/GenBank/DDBJ whole genome shotgun (WGS) entry which is preliminary data.</text>
</comment>
<name>A0A7K3M740_9ACTN</name>
<dbReference type="SUPFAM" id="SSF48208">
    <property type="entry name" value="Six-hairpin glycosidases"/>
    <property type="match status" value="1"/>
</dbReference>
<dbReference type="Proteomes" id="UP000460435">
    <property type="component" value="Unassembled WGS sequence"/>
</dbReference>
<organism evidence="1 2">
    <name type="scientific">Phytoactinopolyspora mesophila</name>
    <dbReference type="NCBI Taxonomy" id="2650750"/>
    <lineage>
        <taxon>Bacteria</taxon>
        <taxon>Bacillati</taxon>
        <taxon>Actinomycetota</taxon>
        <taxon>Actinomycetes</taxon>
        <taxon>Jiangellales</taxon>
        <taxon>Jiangellaceae</taxon>
        <taxon>Phytoactinopolyspora</taxon>
    </lineage>
</organism>
<reference evidence="1 2" key="1">
    <citation type="submission" date="2019-11" db="EMBL/GenBank/DDBJ databases">
        <authorList>
            <person name="Li X.-J."/>
            <person name="Feng X.-M."/>
        </authorList>
    </citation>
    <scope>NUCLEOTIDE SEQUENCE [LARGE SCALE GENOMIC DNA]</scope>
    <source>
        <strain evidence="1 2">XMNu-373</strain>
    </source>
</reference>
<proteinExistence type="predicted"/>
<dbReference type="EMBL" id="WLZY01000004">
    <property type="protein sequence ID" value="NDL58228.1"/>
    <property type="molecule type" value="Genomic_DNA"/>
</dbReference>
<accession>A0A7K3M740</accession>
<dbReference type="InterPro" id="IPR006311">
    <property type="entry name" value="TAT_signal"/>
</dbReference>
<dbReference type="GO" id="GO:0005975">
    <property type="term" value="P:carbohydrate metabolic process"/>
    <property type="evidence" value="ECO:0007669"/>
    <property type="project" value="InterPro"/>
</dbReference>
<evidence type="ECO:0000313" key="2">
    <source>
        <dbReference type="Proteomes" id="UP000460435"/>
    </source>
</evidence>
<protein>
    <submittedName>
        <fullName evidence="1">Uncharacterized protein</fullName>
    </submittedName>
</protein>
<sequence length="550" mass="59940">MATPARLPGENSHVHSGFTRRGFLRNAGLVAAGGVAAGAFGLSNARVASASELDYTSREVFDLFDAAYQEHGIGPDNNNEAGGLAWQQAYALDAFVKMYVAHGDTYYLDRLIDNVDIVLTHRDSERGVTDYRGLSLPAWRTRHPYTLGICALPDSNGNVTLEIRSGRNNADSAHVEVIHGEGDTFSLVVRNERFDFTDTFENLTMDPSSPDYAVRRIYDAYPGSILCTGHDQNLGTRPAAGNVPMFAEPFIIAVHTGMITYPLASFARIVKTDPQLANDPYYQAKADEYLAAVEAAVAVHDDEWRETDNGGGYYFWEKGVHTGFDGQAQPMNQILALGRTVLELAAATGDPGHIARATALATMFRDELLEHNADGIATLIWYYFPTYSAAWNGYGKTGSAETDISIHKPQYAEANGYKNFEDFSHGAIGADFAVLAYRLGFGFSQADMVKLAATFTENLAVIDDDGLANVRYVVNGTGATRANPLGAARWMALAAWDNAIADHCFAIYADRDNQPTPTSGTRLLGVAQLNWAAHSAGTNRRLRRVRRAKP</sequence>
<dbReference type="RefSeq" id="WP_162450903.1">
    <property type="nucleotide sequence ID" value="NZ_WLZY01000004.1"/>
</dbReference>
<dbReference type="PROSITE" id="PS51318">
    <property type="entry name" value="TAT"/>
    <property type="match status" value="1"/>
</dbReference>
<keyword evidence="2" id="KW-1185">Reference proteome</keyword>
<dbReference type="AlphaFoldDB" id="A0A7K3M740"/>
<dbReference type="InterPro" id="IPR008928">
    <property type="entry name" value="6-hairpin_glycosidase_sf"/>
</dbReference>
<gene>
    <name evidence="1" type="ORF">F7O44_14225</name>
</gene>
<evidence type="ECO:0000313" key="1">
    <source>
        <dbReference type="EMBL" id="NDL58228.1"/>
    </source>
</evidence>